<evidence type="ECO:0000256" key="1">
    <source>
        <dbReference type="ARBA" id="ARBA00022679"/>
    </source>
</evidence>
<name>A0A9X3FSS4_9LACT</name>
<evidence type="ECO:0000313" key="4">
    <source>
        <dbReference type="EMBL" id="MCZ0726025.1"/>
    </source>
</evidence>
<dbReference type="GO" id="GO:0016747">
    <property type="term" value="F:acyltransferase activity, transferring groups other than amino-acyl groups"/>
    <property type="evidence" value="ECO:0007669"/>
    <property type="project" value="InterPro"/>
</dbReference>
<dbReference type="RefSeq" id="WP_268752353.1">
    <property type="nucleotide sequence ID" value="NZ_JAPRFQ010000002.1"/>
</dbReference>
<keyword evidence="5" id="KW-1185">Reference proteome</keyword>
<evidence type="ECO:0000259" key="3">
    <source>
        <dbReference type="PROSITE" id="PS51186"/>
    </source>
</evidence>
<dbReference type="EC" id="2.3.1.-" evidence="4"/>
<comment type="caution">
    <text evidence="4">The sequence shown here is derived from an EMBL/GenBank/DDBJ whole genome shotgun (WGS) entry which is preliminary data.</text>
</comment>
<dbReference type="Pfam" id="PF13673">
    <property type="entry name" value="Acetyltransf_10"/>
    <property type="match status" value="1"/>
</dbReference>
<dbReference type="Proteomes" id="UP001146670">
    <property type="component" value="Unassembled WGS sequence"/>
</dbReference>
<evidence type="ECO:0000313" key="5">
    <source>
        <dbReference type="Proteomes" id="UP001146670"/>
    </source>
</evidence>
<dbReference type="PANTHER" id="PTHR43877">
    <property type="entry name" value="AMINOALKYLPHOSPHONATE N-ACETYLTRANSFERASE-RELATED-RELATED"/>
    <property type="match status" value="1"/>
</dbReference>
<dbReference type="Gene3D" id="3.40.630.30">
    <property type="match status" value="1"/>
</dbReference>
<organism evidence="4 5">
    <name type="scientific">Aerococcus kribbianus</name>
    <dbReference type="NCBI Taxonomy" id="2999064"/>
    <lineage>
        <taxon>Bacteria</taxon>
        <taxon>Bacillati</taxon>
        <taxon>Bacillota</taxon>
        <taxon>Bacilli</taxon>
        <taxon>Lactobacillales</taxon>
        <taxon>Aerococcaceae</taxon>
        <taxon>Aerococcus</taxon>
    </lineage>
</organism>
<accession>A0A9X3FSS4</accession>
<feature type="domain" description="N-acetyltransferase" evidence="3">
    <location>
        <begin position="4"/>
        <end position="145"/>
    </location>
</feature>
<dbReference type="InterPro" id="IPR050832">
    <property type="entry name" value="Bact_Acetyltransf"/>
</dbReference>
<gene>
    <name evidence="4" type="ORF">OW157_05495</name>
</gene>
<sequence>MNIIWTTDLNSEAYQDSLAIRRQVFIDEQGVAEAIEIDKNEEDCYHVVGYENGTALATARLLAKTPTDVKLQRVAVLKDWRQQGYGRDIVFSALEKAREEKFSTVILGAQMKAIPFYQNLGFELDDSEPYKEAGILHRDMIYKLYQDQD</sequence>
<dbReference type="SUPFAM" id="SSF55729">
    <property type="entry name" value="Acyl-CoA N-acyltransferases (Nat)"/>
    <property type="match status" value="1"/>
</dbReference>
<dbReference type="InterPro" id="IPR016181">
    <property type="entry name" value="Acyl_CoA_acyltransferase"/>
</dbReference>
<reference evidence="4" key="1">
    <citation type="submission" date="2022-12" db="EMBL/GenBank/DDBJ databases">
        <title>Description and comparative metabolic analysis of Aerococcus sp. nov., isolated from the feces of a pig.</title>
        <authorList>
            <person name="Chang Y.-H."/>
        </authorList>
    </citation>
    <scope>NUCLEOTIDE SEQUENCE</scope>
    <source>
        <strain evidence="4">YH-aer222</strain>
    </source>
</reference>
<dbReference type="InterPro" id="IPR000182">
    <property type="entry name" value="GNAT_dom"/>
</dbReference>
<proteinExistence type="predicted"/>
<protein>
    <submittedName>
        <fullName evidence="4">GNAT family N-acetyltransferase</fullName>
        <ecNumber evidence="4">2.3.1.-</ecNumber>
    </submittedName>
</protein>
<keyword evidence="1 4" id="KW-0808">Transferase</keyword>
<evidence type="ECO:0000256" key="2">
    <source>
        <dbReference type="ARBA" id="ARBA00023315"/>
    </source>
</evidence>
<dbReference type="AlphaFoldDB" id="A0A9X3FSS4"/>
<dbReference type="EMBL" id="JAPRFR010000002">
    <property type="protein sequence ID" value="MCZ0726025.1"/>
    <property type="molecule type" value="Genomic_DNA"/>
</dbReference>
<dbReference type="CDD" id="cd04301">
    <property type="entry name" value="NAT_SF"/>
    <property type="match status" value="1"/>
</dbReference>
<keyword evidence="2 4" id="KW-0012">Acyltransferase</keyword>
<dbReference type="PROSITE" id="PS51186">
    <property type="entry name" value="GNAT"/>
    <property type="match status" value="1"/>
</dbReference>